<accession>A0A8C5NXF4</accession>
<dbReference type="Gene3D" id="6.10.140.140">
    <property type="match status" value="1"/>
</dbReference>
<dbReference type="Proteomes" id="UP000694385">
    <property type="component" value="Unassembled WGS sequence"/>
</dbReference>
<dbReference type="SUPFAM" id="SSF109640">
    <property type="entry name" value="KRAB domain (Kruppel-associated box)"/>
    <property type="match status" value="1"/>
</dbReference>
<dbReference type="PANTHER" id="PTHR23232">
    <property type="entry name" value="KRAB DOMAIN C2H2 ZINC FINGER"/>
    <property type="match status" value="1"/>
</dbReference>
<dbReference type="SMART" id="SM00349">
    <property type="entry name" value="KRAB"/>
    <property type="match status" value="1"/>
</dbReference>
<dbReference type="GO" id="GO:0006355">
    <property type="term" value="P:regulation of DNA-templated transcription"/>
    <property type="evidence" value="ECO:0007669"/>
    <property type="project" value="InterPro"/>
</dbReference>
<dbReference type="InterPro" id="IPR050169">
    <property type="entry name" value="Krueppel_C2H2_ZnF"/>
</dbReference>
<proteinExistence type="predicted"/>
<keyword evidence="3" id="KW-1185">Reference proteome</keyword>
<dbReference type="AlphaFoldDB" id="A0A8C5NXF4"/>
<dbReference type="InterPro" id="IPR036051">
    <property type="entry name" value="KRAB_dom_sf"/>
</dbReference>
<dbReference type="Pfam" id="PF01352">
    <property type="entry name" value="KRAB"/>
    <property type="match status" value="1"/>
</dbReference>
<evidence type="ECO:0000313" key="2">
    <source>
        <dbReference type="Ensembl" id="ENSJJAP00000007530.1"/>
    </source>
</evidence>
<dbReference type="CDD" id="cd07765">
    <property type="entry name" value="KRAB_A-box"/>
    <property type="match status" value="1"/>
</dbReference>
<dbReference type="Ensembl" id="ENSJJAT00000013945.1">
    <property type="protein sequence ID" value="ENSJJAP00000007530.1"/>
    <property type="gene ID" value="ENSJJAG00000011911.1"/>
</dbReference>
<evidence type="ECO:0000259" key="1">
    <source>
        <dbReference type="PROSITE" id="PS50805"/>
    </source>
</evidence>
<dbReference type="GeneTree" id="ENSGT00940000162062"/>
<evidence type="ECO:0000313" key="3">
    <source>
        <dbReference type="Proteomes" id="UP000694385"/>
    </source>
</evidence>
<sequence>AADSSSENMVPGSVTFWDVAVDFSQEEWACLDAAQRGLYRDMMLETYSNLVSVVGSSISKPDLIVFLEQEKEPWMVVKAEASREDS</sequence>
<protein>
    <recommendedName>
        <fullName evidence="1">KRAB domain-containing protein</fullName>
    </recommendedName>
</protein>
<dbReference type="PANTHER" id="PTHR23232:SF163">
    <property type="entry name" value="ZINC FINGER PROTEIN 589"/>
    <property type="match status" value="1"/>
</dbReference>
<dbReference type="PROSITE" id="PS50805">
    <property type="entry name" value="KRAB"/>
    <property type="match status" value="1"/>
</dbReference>
<reference evidence="2" key="2">
    <citation type="submission" date="2025-09" db="UniProtKB">
        <authorList>
            <consortium name="Ensembl"/>
        </authorList>
    </citation>
    <scope>IDENTIFICATION</scope>
</reference>
<dbReference type="OMA" id="QKMIFTK"/>
<reference evidence="2" key="1">
    <citation type="submission" date="2025-08" db="UniProtKB">
        <authorList>
            <consortium name="Ensembl"/>
        </authorList>
    </citation>
    <scope>IDENTIFICATION</scope>
</reference>
<organism evidence="2 3">
    <name type="scientific">Jaculus jaculus</name>
    <name type="common">Lesser Egyptian jerboa</name>
    <dbReference type="NCBI Taxonomy" id="51337"/>
    <lineage>
        <taxon>Eukaryota</taxon>
        <taxon>Metazoa</taxon>
        <taxon>Chordata</taxon>
        <taxon>Craniata</taxon>
        <taxon>Vertebrata</taxon>
        <taxon>Euteleostomi</taxon>
        <taxon>Mammalia</taxon>
        <taxon>Eutheria</taxon>
        <taxon>Euarchontoglires</taxon>
        <taxon>Glires</taxon>
        <taxon>Rodentia</taxon>
        <taxon>Myomorpha</taxon>
        <taxon>Dipodoidea</taxon>
        <taxon>Dipodidae</taxon>
        <taxon>Dipodinae</taxon>
        <taxon>Jaculus</taxon>
    </lineage>
</organism>
<name>A0A8C5NXF4_JACJA</name>
<feature type="domain" description="KRAB" evidence="1">
    <location>
        <begin position="14"/>
        <end position="86"/>
    </location>
</feature>
<dbReference type="InterPro" id="IPR001909">
    <property type="entry name" value="KRAB"/>
</dbReference>